<feature type="domain" description="Response regulatory" evidence="3">
    <location>
        <begin position="12"/>
        <end position="125"/>
    </location>
</feature>
<dbReference type="PANTHER" id="PTHR44591">
    <property type="entry name" value="STRESS RESPONSE REGULATOR PROTEIN 1"/>
    <property type="match status" value="1"/>
</dbReference>
<feature type="modified residue" description="4-aspartylphosphate" evidence="2">
    <location>
        <position position="62"/>
    </location>
</feature>
<name>A0A0J6SW56_9HYPH</name>
<organism evidence="4 5">
    <name type="scientific">Methylobacterium aquaticum</name>
    <dbReference type="NCBI Taxonomy" id="270351"/>
    <lineage>
        <taxon>Bacteria</taxon>
        <taxon>Pseudomonadati</taxon>
        <taxon>Pseudomonadota</taxon>
        <taxon>Alphaproteobacteria</taxon>
        <taxon>Hyphomicrobiales</taxon>
        <taxon>Methylobacteriaceae</taxon>
        <taxon>Methylobacterium</taxon>
    </lineage>
</organism>
<evidence type="ECO:0000313" key="4">
    <source>
        <dbReference type="EMBL" id="KMO37568.1"/>
    </source>
</evidence>
<dbReference type="OrthoDB" id="9784719at2"/>
<accession>A0A0J6SW56</accession>
<dbReference type="PATRIC" id="fig|270351.6.peg.6239"/>
<evidence type="ECO:0000256" key="1">
    <source>
        <dbReference type="ARBA" id="ARBA00022553"/>
    </source>
</evidence>
<sequence>MVLTVDPASPLLVLLVEDEGLVRLMAADMLEEAGFCVLEAGDADAAWRLLEERPDIGVLFTDVDMPGSMNGFDLARRVAERWPRIRLVITSGRCAPKPRDVPDDGRFIAKPYDMARVVAAITDPASLPTITS</sequence>
<comment type="caution">
    <text evidence="4">The sequence shown here is derived from an EMBL/GenBank/DDBJ whole genome shotgun (WGS) entry which is preliminary data.</text>
</comment>
<evidence type="ECO:0000259" key="3">
    <source>
        <dbReference type="PROSITE" id="PS50110"/>
    </source>
</evidence>
<evidence type="ECO:0000256" key="2">
    <source>
        <dbReference type="PROSITE-ProRule" id="PRU00169"/>
    </source>
</evidence>
<dbReference type="PROSITE" id="PS50110">
    <property type="entry name" value="RESPONSE_REGULATORY"/>
    <property type="match status" value="1"/>
</dbReference>
<dbReference type="PANTHER" id="PTHR44591:SF21">
    <property type="entry name" value="TWO-COMPONENT RESPONSE REGULATOR"/>
    <property type="match status" value="1"/>
</dbReference>
<dbReference type="Proteomes" id="UP000035929">
    <property type="component" value="Unassembled WGS sequence"/>
</dbReference>
<reference evidence="4 5" key="1">
    <citation type="submission" date="2015-03" db="EMBL/GenBank/DDBJ databases">
        <title>Genome sequencing of Methylobacterium aquaticum DSM16371 type strain.</title>
        <authorList>
            <person name="Chaudhry V."/>
            <person name="Patil P.B."/>
        </authorList>
    </citation>
    <scope>NUCLEOTIDE SEQUENCE [LARGE SCALE GENOMIC DNA]</scope>
    <source>
        <strain evidence="4 5">DSM 16371</strain>
    </source>
</reference>
<dbReference type="AlphaFoldDB" id="A0A0J6SW56"/>
<dbReference type="RefSeq" id="WP_048463258.1">
    <property type="nucleotide sequence ID" value="NZ_LABX01000055.1"/>
</dbReference>
<dbReference type="SMART" id="SM00448">
    <property type="entry name" value="REC"/>
    <property type="match status" value="1"/>
</dbReference>
<protein>
    <submittedName>
        <fullName evidence="4">Response regulator receiver protein</fullName>
    </submittedName>
</protein>
<dbReference type="Gene3D" id="3.40.50.2300">
    <property type="match status" value="1"/>
</dbReference>
<proteinExistence type="predicted"/>
<dbReference type="SUPFAM" id="SSF52172">
    <property type="entry name" value="CheY-like"/>
    <property type="match status" value="1"/>
</dbReference>
<dbReference type="InterPro" id="IPR050595">
    <property type="entry name" value="Bact_response_regulator"/>
</dbReference>
<dbReference type="InterPro" id="IPR001789">
    <property type="entry name" value="Sig_transdc_resp-reg_receiver"/>
</dbReference>
<dbReference type="EMBL" id="LABX01000055">
    <property type="protein sequence ID" value="KMO37568.1"/>
    <property type="molecule type" value="Genomic_DNA"/>
</dbReference>
<dbReference type="Pfam" id="PF00072">
    <property type="entry name" value="Response_reg"/>
    <property type="match status" value="1"/>
</dbReference>
<dbReference type="InterPro" id="IPR011006">
    <property type="entry name" value="CheY-like_superfamily"/>
</dbReference>
<evidence type="ECO:0000313" key="5">
    <source>
        <dbReference type="Proteomes" id="UP000035929"/>
    </source>
</evidence>
<gene>
    <name evidence="4" type="ORF">VP06_07785</name>
</gene>
<dbReference type="GO" id="GO:0000160">
    <property type="term" value="P:phosphorelay signal transduction system"/>
    <property type="evidence" value="ECO:0007669"/>
    <property type="project" value="InterPro"/>
</dbReference>
<keyword evidence="1 2" id="KW-0597">Phosphoprotein</keyword>